<comment type="caution">
    <text evidence="2">The sequence shown here is derived from an EMBL/GenBank/DDBJ whole genome shotgun (WGS) entry which is preliminary data.</text>
</comment>
<evidence type="ECO:0000313" key="3">
    <source>
        <dbReference type="Proteomes" id="UP001190700"/>
    </source>
</evidence>
<sequence>MQRNTPRSERGADTLERGCKRQPLDQTPLCSTGLQDGGKWPWLSLPTGRGSLAQRAVDSGAEGGHPVAEAGSVYSERPERTTQKCIWCSGTSLGTKIEVHWRNGSAFYPGVAQHYTEEGQAFVRYDDGDEGTLDLTEEFYWVQTNR</sequence>
<dbReference type="SUPFAM" id="SSF63748">
    <property type="entry name" value="Tudor/PWWP/MBT"/>
    <property type="match status" value="1"/>
</dbReference>
<gene>
    <name evidence="2" type="ORF">CYMTET_3153</name>
</gene>
<reference evidence="2 3" key="1">
    <citation type="journal article" date="2015" name="Genome Biol. Evol.">
        <title>Comparative Genomics of a Bacterivorous Green Alga Reveals Evolutionary Causalities and Consequences of Phago-Mixotrophic Mode of Nutrition.</title>
        <authorList>
            <person name="Burns J.A."/>
            <person name="Paasch A."/>
            <person name="Narechania A."/>
            <person name="Kim E."/>
        </authorList>
    </citation>
    <scope>NUCLEOTIDE SEQUENCE [LARGE SCALE GENOMIC DNA]</scope>
    <source>
        <strain evidence="2 3">PLY_AMNH</strain>
    </source>
</reference>
<proteinExistence type="predicted"/>
<protein>
    <submittedName>
        <fullName evidence="2">Uncharacterized protein</fullName>
    </submittedName>
</protein>
<organism evidence="2 3">
    <name type="scientific">Cymbomonas tetramitiformis</name>
    <dbReference type="NCBI Taxonomy" id="36881"/>
    <lineage>
        <taxon>Eukaryota</taxon>
        <taxon>Viridiplantae</taxon>
        <taxon>Chlorophyta</taxon>
        <taxon>Pyramimonadophyceae</taxon>
        <taxon>Pyramimonadales</taxon>
        <taxon>Pyramimonadaceae</taxon>
        <taxon>Cymbomonas</taxon>
    </lineage>
</organism>
<dbReference type="AlphaFoldDB" id="A0AAE0H3S8"/>
<feature type="compositionally biased region" description="Polar residues" evidence="1">
    <location>
        <begin position="24"/>
        <end position="34"/>
    </location>
</feature>
<dbReference type="Proteomes" id="UP001190700">
    <property type="component" value="Unassembled WGS sequence"/>
</dbReference>
<evidence type="ECO:0000256" key="1">
    <source>
        <dbReference type="SAM" id="MobiDB-lite"/>
    </source>
</evidence>
<evidence type="ECO:0000313" key="2">
    <source>
        <dbReference type="EMBL" id="KAK3289418.1"/>
    </source>
</evidence>
<name>A0AAE0H3S8_9CHLO</name>
<accession>A0AAE0H3S8</accession>
<dbReference type="Gene3D" id="2.30.30.140">
    <property type="match status" value="1"/>
</dbReference>
<feature type="region of interest" description="Disordered" evidence="1">
    <location>
        <begin position="1"/>
        <end position="36"/>
    </location>
</feature>
<dbReference type="EMBL" id="LGRX02000142">
    <property type="protein sequence ID" value="KAK3289418.1"/>
    <property type="molecule type" value="Genomic_DNA"/>
</dbReference>
<keyword evidence="3" id="KW-1185">Reference proteome</keyword>
<feature type="region of interest" description="Disordered" evidence="1">
    <location>
        <begin position="56"/>
        <end position="75"/>
    </location>
</feature>
<feature type="compositionally biased region" description="Basic and acidic residues" evidence="1">
    <location>
        <begin position="1"/>
        <end position="23"/>
    </location>
</feature>